<keyword evidence="3" id="KW-1185">Reference proteome</keyword>
<evidence type="ECO:0000259" key="1">
    <source>
        <dbReference type="Pfam" id="PF18538"/>
    </source>
</evidence>
<dbReference type="InterPro" id="IPR041132">
    <property type="entry name" value="DUF5624"/>
</dbReference>
<gene>
    <name evidence="2" type="ORF">GCM10009776_00080</name>
</gene>
<proteinExistence type="predicted"/>
<dbReference type="EMBL" id="BAAAOG010000001">
    <property type="protein sequence ID" value="GAA1942285.1"/>
    <property type="molecule type" value="Genomic_DNA"/>
</dbReference>
<reference evidence="3" key="1">
    <citation type="journal article" date="2019" name="Int. J. Syst. Evol. Microbiol.">
        <title>The Global Catalogue of Microorganisms (GCM) 10K type strain sequencing project: providing services to taxonomists for standard genome sequencing and annotation.</title>
        <authorList>
            <consortium name="The Broad Institute Genomics Platform"/>
            <consortium name="The Broad Institute Genome Sequencing Center for Infectious Disease"/>
            <person name="Wu L."/>
            <person name="Ma J."/>
        </authorList>
    </citation>
    <scope>NUCLEOTIDE SEQUENCE [LARGE SCALE GENOMIC DNA]</scope>
    <source>
        <strain evidence="3">JCM 14901</strain>
    </source>
</reference>
<sequence length="393" mass="42484">MKPYENPELRALLDVYSDSTSPDRGSVADHLTALVLAEHAADPLIVATATDLAVFPGDGRPPEVRGFRLNIPGFTELTAISHLGPAIGTLVALERRGAHELWRSDAARLVEVIRGVRLVNGPALWRDGLGISSFAGREHDIATMVEYACELAQVYLLRALGEPGYLTPASLASDYLDVGSERFPVSGNKLMVATFALYGLDHVHRWINWFHGLGIDWARALVAITGRQGRPTAGTTKSTTSLVRLLRHISHDELALTRVFVAPTLAGFESPTDGDLAAVGAVEGPLRWQLARVMSSMELAPVMFGGYPAFVEPPLLGPELSPGASEVSEFPPVRAADDWHTMITRLRLTLEDPRQLLAAGVTDFIAERLVAAGNDPRAVVIPGLDTETYPRGR</sequence>
<organism evidence="2 3">
    <name type="scientific">Microbacterium deminutum</name>
    <dbReference type="NCBI Taxonomy" id="344164"/>
    <lineage>
        <taxon>Bacteria</taxon>
        <taxon>Bacillati</taxon>
        <taxon>Actinomycetota</taxon>
        <taxon>Actinomycetes</taxon>
        <taxon>Micrococcales</taxon>
        <taxon>Microbacteriaceae</taxon>
        <taxon>Microbacterium</taxon>
    </lineage>
</organism>
<feature type="domain" description="DUF5624" evidence="1">
    <location>
        <begin position="73"/>
        <end position="200"/>
    </location>
</feature>
<name>A0ABP5BE72_9MICO</name>
<protein>
    <submittedName>
        <fullName evidence="2">DUF5624 domain-containing protein</fullName>
    </submittedName>
</protein>
<accession>A0ABP5BE72</accession>
<evidence type="ECO:0000313" key="2">
    <source>
        <dbReference type="EMBL" id="GAA1942285.1"/>
    </source>
</evidence>
<comment type="caution">
    <text evidence="2">The sequence shown here is derived from an EMBL/GenBank/DDBJ whole genome shotgun (WGS) entry which is preliminary data.</text>
</comment>
<dbReference type="Pfam" id="PF18538">
    <property type="entry name" value="DUF5624"/>
    <property type="match status" value="1"/>
</dbReference>
<dbReference type="Proteomes" id="UP001499933">
    <property type="component" value="Unassembled WGS sequence"/>
</dbReference>
<evidence type="ECO:0000313" key="3">
    <source>
        <dbReference type="Proteomes" id="UP001499933"/>
    </source>
</evidence>
<dbReference type="RefSeq" id="WP_344089887.1">
    <property type="nucleotide sequence ID" value="NZ_BAAAOG010000001.1"/>
</dbReference>